<feature type="transmembrane region" description="Helical" evidence="1">
    <location>
        <begin position="50"/>
        <end position="70"/>
    </location>
</feature>
<dbReference type="GO" id="GO:0005634">
    <property type="term" value="C:nucleus"/>
    <property type="evidence" value="ECO:0007669"/>
    <property type="project" value="InterPro"/>
</dbReference>
<dbReference type="OrthoDB" id="77463at2759"/>
<dbReference type="PANTHER" id="PTHR14710">
    <property type="entry name" value="GEM-ASSOCIATED PROTEIN 6"/>
    <property type="match status" value="1"/>
</dbReference>
<sequence length="86" mass="9998">MSEWMKNPLEWEDYVYKEVRVLASEKKQYKGWLLTTDPVSANPKLHPPPFFLFSFFFFFLGGGGQASCILNTHFATELHPPTQLML</sequence>
<keyword evidence="1" id="KW-1133">Transmembrane helix</keyword>
<dbReference type="GO" id="GO:0032797">
    <property type="term" value="C:SMN complex"/>
    <property type="evidence" value="ECO:0007669"/>
    <property type="project" value="TreeGrafter"/>
</dbReference>
<feature type="domain" description="Gem-associated protein 6 Sm-like" evidence="2">
    <location>
        <begin position="1"/>
        <end position="42"/>
    </location>
</feature>
<dbReference type="PANTHER" id="PTHR14710:SF2">
    <property type="entry name" value="GEM-ASSOCIATED PROTEIN 6"/>
    <property type="match status" value="1"/>
</dbReference>
<dbReference type="InterPro" id="IPR046857">
    <property type="entry name" value="Gemin6_Sm-like_dom"/>
</dbReference>
<dbReference type="Gene3D" id="2.30.30.100">
    <property type="match status" value="1"/>
</dbReference>
<dbReference type="Ensembl" id="ENSSVLT00005026098.1">
    <property type="protein sequence ID" value="ENSSVLP00005023473.1"/>
    <property type="gene ID" value="ENSSVLG00005018654.1"/>
</dbReference>
<evidence type="ECO:0000259" key="2">
    <source>
        <dbReference type="Pfam" id="PF06372"/>
    </source>
</evidence>
<proteinExistence type="predicted"/>
<organism evidence="3 4">
    <name type="scientific">Sciurus vulgaris</name>
    <name type="common">Eurasian red squirrel</name>
    <dbReference type="NCBI Taxonomy" id="55149"/>
    <lineage>
        <taxon>Eukaryota</taxon>
        <taxon>Metazoa</taxon>
        <taxon>Chordata</taxon>
        <taxon>Craniata</taxon>
        <taxon>Vertebrata</taxon>
        <taxon>Euteleostomi</taxon>
        <taxon>Mammalia</taxon>
        <taxon>Eutheria</taxon>
        <taxon>Euarchontoglires</taxon>
        <taxon>Glires</taxon>
        <taxon>Rodentia</taxon>
        <taxon>Sciuromorpha</taxon>
        <taxon>Sciuridae</taxon>
        <taxon>Sciurinae</taxon>
        <taxon>Sciurini</taxon>
        <taxon>Sciurus</taxon>
    </lineage>
</organism>
<evidence type="ECO:0000313" key="3">
    <source>
        <dbReference type="Ensembl" id="ENSSVLP00005023473.1"/>
    </source>
</evidence>
<dbReference type="Proteomes" id="UP000694564">
    <property type="component" value="Chromosome 1"/>
</dbReference>
<protein>
    <recommendedName>
        <fullName evidence="2">Gem-associated protein 6 Sm-like domain-containing protein</fullName>
    </recommendedName>
</protein>
<dbReference type="InterPro" id="IPR009422">
    <property type="entry name" value="Gemin6"/>
</dbReference>
<evidence type="ECO:0000256" key="1">
    <source>
        <dbReference type="SAM" id="Phobius"/>
    </source>
</evidence>
<evidence type="ECO:0000313" key="4">
    <source>
        <dbReference type="Proteomes" id="UP000694564"/>
    </source>
</evidence>
<name>A0A8D2JNM1_SCIVU</name>
<reference evidence="3" key="3">
    <citation type="submission" date="2025-09" db="UniProtKB">
        <authorList>
            <consortium name="Ensembl"/>
        </authorList>
    </citation>
    <scope>IDENTIFICATION</scope>
</reference>
<dbReference type="AlphaFoldDB" id="A0A8D2JNM1"/>
<keyword evidence="1" id="KW-0812">Transmembrane</keyword>
<reference evidence="3" key="1">
    <citation type="submission" date="2020-06" db="EMBL/GenBank/DDBJ databases">
        <authorList>
            <consortium name="Wellcome Sanger Institute Data Sharing"/>
        </authorList>
    </citation>
    <scope>NUCLEOTIDE SEQUENCE [LARGE SCALE GENOMIC DNA]</scope>
</reference>
<keyword evidence="4" id="KW-1185">Reference proteome</keyword>
<dbReference type="GO" id="GO:0000387">
    <property type="term" value="P:spliceosomal snRNP assembly"/>
    <property type="evidence" value="ECO:0007669"/>
    <property type="project" value="TreeGrafter"/>
</dbReference>
<reference evidence="3" key="2">
    <citation type="submission" date="2025-08" db="UniProtKB">
        <authorList>
            <consortium name="Ensembl"/>
        </authorList>
    </citation>
    <scope>IDENTIFICATION</scope>
</reference>
<keyword evidence="1" id="KW-0472">Membrane</keyword>
<dbReference type="Pfam" id="PF06372">
    <property type="entry name" value="Gemin6"/>
    <property type="match status" value="1"/>
</dbReference>
<dbReference type="GO" id="GO:0000245">
    <property type="term" value="P:spliceosomal complex assembly"/>
    <property type="evidence" value="ECO:0007669"/>
    <property type="project" value="InterPro"/>
</dbReference>
<dbReference type="GeneTree" id="ENSGT00960000189550"/>
<accession>A0A8D2JNM1</accession>